<keyword evidence="8 12" id="KW-0274">FAD</keyword>
<organism evidence="15 16">
    <name type="scientific">Robertmurraya beringensis</name>
    <dbReference type="NCBI Taxonomy" id="641660"/>
    <lineage>
        <taxon>Bacteria</taxon>
        <taxon>Bacillati</taxon>
        <taxon>Bacillota</taxon>
        <taxon>Bacilli</taxon>
        <taxon>Bacillales</taxon>
        <taxon>Bacillaceae</taxon>
        <taxon>Robertmurraya</taxon>
    </lineage>
</organism>
<dbReference type="EC" id="1.4.3.16" evidence="4 11"/>
<dbReference type="Gene3D" id="1.20.58.100">
    <property type="entry name" value="Fumarate reductase/succinate dehydrogenase flavoprotein-like, C-terminal domain"/>
    <property type="match status" value="1"/>
</dbReference>
<evidence type="ECO:0000256" key="8">
    <source>
        <dbReference type="ARBA" id="ARBA00022827"/>
    </source>
</evidence>
<evidence type="ECO:0000256" key="1">
    <source>
        <dbReference type="ARBA" id="ARBA00001974"/>
    </source>
</evidence>
<dbReference type="Gene3D" id="3.90.700.10">
    <property type="entry name" value="Succinate dehydrogenase/fumarate reductase flavoprotein, catalytic domain"/>
    <property type="match status" value="1"/>
</dbReference>
<dbReference type="Gene3D" id="3.50.50.60">
    <property type="entry name" value="FAD/NAD(P)-binding domain"/>
    <property type="match status" value="1"/>
</dbReference>
<dbReference type="PANTHER" id="PTHR42716:SF2">
    <property type="entry name" value="L-ASPARTATE OXIDASE, CHLOROPLASTIC"/>
    <property type="match status" value="1"/>
</dbReference>
<evidence type="ECO:0000256" key="5">
    <source>
        <dbReference type="ARBA" id="ARBA00021901"/>
    </source>
</evidence>
<dbReference type="PANTHER" id="PTHR42716">
    <property type="entry name" value="L-ASPARTATE OXIDASE"/>
    <property type="match status" value="1"/>
</dbReference>
<accession>A0ABV6KLV8</accession>
<keyword evidence="16" id="KW-1185">Reference proteome</keyword>
<evidence type="ECO:0000256" key="3">
    <source>
        <dbReference type="ARBA" id="ARBA00008562"/>
    </source>
</evidence>
<dbReference type="InterPro" id="IPR003953">
    <property type="entry name" value="FAD-dep_OxRdtase_2_FAD-bd"/>
</dbReference>
<dbReference type="EMBL" id="JBHLUU010000015">
    <property type="protein sequence ID" value="MFC0474300.1"/>
    <property type="molecule type" value="Genomic_DNA"/>
</dbReference>
<proteinExistence type="inferred from homology"/>
<evidence type="ECO:0000313" key="16">
    <source>
        <dbReference type="Proteomes" id="UP001589738"/>
    </source>
</evidence>
<name>A0ABV6KLV8_9BACI</name>
<comment type="pathway">
    <text evidence="2 12">Cofactor biosynthesis; NAD(+) biosynthesis; iminoaspartate from L-aspartate (oxidase route): step 1/1.</text>
</comment>
<dbReference type="SUPFAM" id="SSF51905">
    <property type="entry name" value="FAD/NAD(P)-binding domain"/>
    <property type="match status" value="1"/>
</dbReference>
<dbReference type="InterPro" id="IPR037099">
    <property type="entry name" value="Fum_R/Succ_DH_flav-like_C_sf"/>
</dbReference>
<sequence length="522" mass="57753">MIHSDVLIIGSGVAALQLARKLSCDINVIILTKLKATDGNSNLAQGGIAAAIDIEDRPDKHYLDTLEAGRYTNDRELVKEMTEMAPSLIKEMVCDGCTFDRAKDGSLLLGLEGAHSHNRIVHSGGDATGKKVMKFLLKETMHARIIEEMVVYELLVKDGRCIGVKGKDKHGETNIFLANHVVLATGGLGQLYSFTSNAETVVGDGIALAYRAGAEVADLEFIQFHPTLLFVDGKCQGLVSEAVRGEGAFLTLQDGTRIMKNVHPMGDLAPRHIVSQTIFDYLQAGEQVFLDVRHIKEFTKKFPTITKMCEENRVNLSKGLIPIVPGCHFVMGGVKTDHYGRTSVKNLYAIGEVAYTGIHGANRLASNSLLEGLFFGKRLAEILNQTVKQASYSIIETSSRDMGTVSLPDKAVLQEKMMKHAGIVRNKKHLQEHLKWLESFQIKELISCSIDEKSKEDIQVIFMLITAWLVTKSALLREESRGGHFRGDFPSEDKGWLEKKIILKHEQEQGDFYEQIKAAFAT</sequence>
<evidence type="ECO:0000259" key="14">
    <source>
        <dbReference type="Pfam" id="PF02910"/>
    </source>
</evidence>
<dbReference type="InterPro" id="IPR027477">
    <property type="entry name" value="Succ_DH/fumarate_Rdtase_cat_sf"/>
</dbReference>
<reference evidence="15 16" key="1">
    <citation type="submission" date="2024-09" db="EMBL/GenBank/DDBJ databases">
        <authorList>
            <person name="Sun Q."/>
            <person name="Mori K."/>
        </authorList>
    </citation>
    <scope>NUCLEOTIDE SEQUENCE [LARGE SCALE GENOMIC DNA]</scope>
    <source>
        <strain evidence="15 16">CGMCC 1.9126</strain>
    </source>
</reference>
<dbReference type="NCBIfam" id="TIGR00551">
    <property type="entry name" value="nadB"/>
    <property type="match status" value="1"/>
</dbReference>
<dbReference type="SUPFAM" id="SSF46977">
    <property type="entry name" value="Succinate dehydrogenase/fumarate reductase flavoprotein C-terminal domain"/>
    <property type="match status" value="1"/>
</dbReference>
<comment type="caution">
    <text evidence="15">The sequence shown here is derived from an EMBL/GenBank/DDBJ whole genome shotgun (WGS) entry which is preliminary data.</text>
</comment>
<dbReference type="Pfam" id="PF00890">
    <property type="entry name" value="FAD_binding_2"/>
    <property type="match status" value="1"/>
</dbReference>
<dbReference type="PRINTS" id="PR00368">
    <property type="entry name" value="FADPNR"/>
</dbReference>
<dbReference type="InterPro" id="IPR005288">
    <property type="entry name" value="NadB"/>
</dbReference>
<keyword evidence="7 12" id="KW-0662">Pyridine nucleotide biosynthesis</keyword>
<evidence type="ECO:0000259" key="13">
    <source>
        <dbReference type="Pfam" id="PF00890"/>
    </source>
</evidence>
<evidence type="ECO:0000313" key="15">
    <source>
        <dbReference type="EMBL" id="MFC0474300.1"/>
    </source>
</evidence>
<dbReference type="InterPro" id="IPR015939">
    <property type="entry name" value="Fum_Rdtase/Succ_DH_flav-like_C"/>
</dbReference>
<feature type="domain" description="FAD-dependent oxidoreductase 2 FAD-binding" evidence="13">
    <location>
        <begin position="5"/>
        <end position="369"/>
    </location>
</feature>
<comment type="catalytic activity">
    <reaction evidence="10">
        <text>L-aspartate + O2 = iminosuccinate + H2O2</text>
        <dbReference type="Rhea" id="RHEA:25876"/>
        <dbReference type="ChEBI" id="CHEBI:15379"/>
        <dbReference type="ChEBI" id="CHEBI:16240"/>
        <dbReference type="ChEBI" id="CHEBI:29991"/>
        <dbReference type="ChEBI" id="CHEBI:77875"/>
        <dbReference type="EC" id="1.4.3.16"/>
    </reaction>
    <physiologicalReaction direction="left-to-right" evidence="10">
        <dbReference type="Rhea" id="RHEA:25877"/>
    </physiologicalReaction>
</comment>
<evidence type="ECO:0000256" key="2">
    <source>
        <dbReference type="ARBA" id="ARBA00004950"/>
    </source>
</evidence>
<dbReference type="SUPFAM" id="SSF56425">
    <property type="entry name" value="Succinate dehydrogenase/fumarate reductase flavoprotein, catalytic domain"/>
    <property type="match status" value="1"/>
</dbReference>
<evidence type="ECO:0000256" key="11">
    <source>
        <dbReference type="NCBIfam" id="TIGR00551"/>
    </source>
</evidence>
<comment type="subcellular location">
    <subcellularLocation>
        <location evidence="12">Cytoplasm</location>
    </subcellularLocation>
</comment>
<dbReference type="RefSeq" id="WP_160547643.1">
    <property type="nucleotide sequence ID" value="NZ_JBHLUU010000015.1"/>
</dbReference>
<comment type="function">
    <text evidence="12">Catalyzes the oxidation of L-aspartate to iminoaspartate.</text>
</comment>
<keyword evidence="9 12" id="KW-0560">Oxidoreductase</keyword>
<evidence type="ECO:0000256" key="10">
    <source>
        <dbReference type="ARBA" id="ARBA00048305"/>
    </source>
</evidence>
<dbReference type="Pfam" id="PF02910">
    <property type="entry name" value="Succ_DH_flav_C"/>
    <property type="match status" value="1"/>
</dbReference>
<comment type="cofactor">
    <cofactor evidence="1 12">
        <name>FAD</name>
        <dbReference type="ChEBI" id="CHEBI:57692"/>
    </cofactor>
</comment>
<dbReference type="Proteomes" id="UP001589738">
    <property type="component" value="Unassembled WGS sequence"/>
</dbReference>
<dbReference type="InterPro" id="IPR036188">
    <property type="entry name" value="FAD/NAD-bd_sf"/>
</dbReference>
<protein>
    <recommendedName>
        <fullName evidence="5 11">L-aspartate oxidase</fullName>
        <ecNumber evidence="4 11">1.4.3.16</ecNumber>
    </recommendedName>
</protein>
<evidence type="ECO:0000256" key="6">
    <source>
        <dbReference type="ARBA" id="ARBA00022630"/>
    </source>
</evidence>
<evidence type="ECO:0000256" key="12">
    <source>
        <dbReference type="RuleBase" id="RU362049"/>
    </source>
</evidence>
<dbReference type="NCBIfam" id="NF005978">
    <property type="entry name" value="PRK08071.1"/>
    <property type="match status" value="1"/>
</dbReference>
<evidence type="ECO:0000256" key="4">
    <source>
        <dbReference type="ARBA" id="ARBA00012173"/>
    </source>
</evidence>
<evidence type="ECO:0000256" key="7">
    <source>
        <dbReference type="ARBA" id="ARBA00022642"/>
    </source>
</evidence>
<evidence type="ECO:0000256" key="9">
    <source>
        <dbReference type="ARBA" id="ARBA00023002"/>
    </source>
</evidence>
<comment type="similarity">
    <text evidence="3 12">Belongs to the FAD-dependent oxidoreductase 2 family. NadB subfamily.</text>
</comment>
<keyword evidence="6 12" id="KW-0285">Flavoprotein</keyword>
<gene>
    <name evidence="15" type="primary">nadB</name>
    <name evidence="15" type="ORF">ACFFHF_03190</name>
</gene>
<feature type="domain" description="Fumarate reductase/succinate dehydrogenase flavoprotein-like C-terminal" evidence="14">
    <location>
        <begin position="413"/>
        <end position="508"/>
    </location>
</feature>
<dbReference type="GO" id="GO:0008734">
    <property type="term" value="F:L-aspartate oxidase activity"/>
    <property type="evidence" value="ECO:0007669"/>
    <property type="project" value="UniProtKB-EC"/>
</dbReference>